<gene>
    <name evidence="9" type="ORF">GCM10010123_12520</name>
</gene>
<name>A0A8J3FBJ3_9ACTN</name>
<dbReference type="Pfam" id="PF01925">
    <property type="entry name" value="TauE"/>
    <property type="match status" value="1"/>
</dbReference>
<reference evidence="9" key="2">
    <citation type="submission" date="2020-09" db="EMBL/GenBank/DDBJ databases">
        <authorList>
            <person name="Sun Q."/>
            <person name="Ohkuma M."/>
        </authorList>
    </citation>
    <scope>NUCLEOTIDE SEQUENCE</scope>
    <source>
        <strain evidence="9">JCM 3090</strain>
    </source>
</reference>
<evidence type="ECO:0000256" key="4">
    <source>
        <dbReference type="ARBA" id="ARBA00022475"/>
    </source>
</evidence>
<keyword evidence="6 8" id="KW-1133">Transmembrane helix</keyword>
<evidence type="ECO:0000256" key="2">
    <source>
        <dbReference type="ARBA" id="ARBA00009142"/>
    </source>
</evidence>
<feature type="transmembrane region" description="Helical" evidence="8">
    <location>
        <begin position="133"/>
        <end position="160"/>
    </location>
</feature>
<evidence type="ECO:0000256" key="3">
    <source>
        <dbReference type="ARBA" id="ARBA00022448"/>
    </source>
</evidence>
<reference evidence="9" key="1">
    <citation type="journal article" date="2014" name="Int. J. Syst. Evol. Microbiol.">
        <title>Complete genome sequence of Corynebacterium casei LMG S-19264T (=DSM 44701T), isolated from a smear-ripened cheese.</title>
        <authorList>
            <consortium name="US DOE Joint Genome Institute (JGI-PGF)"/>
            <person name="Walter F."/>
            <person name="Albersmeier A."/>
            <person name="Kalinowski J."/>
            <person name="Ruckert C."/>
        </authorList>
    </citation>
    <scope>NUCLEOTIDE SEQUENCE</scope>
    <source>
        <strain evidence="9">JCM 3090</strain>
    </source>
</reference>
<protein>
    <recommendedName>
        <fullName evidence="8">Probable membrane transporter protein</fullName>
    </recommendedName>
</protein>
<comment type="similarity">
    <text evidence="2 8">Belongs to the 4-toluene sulfonate uptake permease (TSUP) (TC 2.A.102) family.</text>
</comment>
<keyword evidence="3" id="KW-0813">Transport</keyword>
<dbReference type="GO" id="GO:0005886">
    <property type="term" value="C:plasma membrane"/>
    <property type="evidence" value="ECO:0007669"/>
    <property type="project" value="UniProtKB-SubCell"/>
</dbReference>
<dbReference type="PANTHER" id="PTHR30269">
    <property type="entry name" value="TRANSMEMBRANE PROTEIN YFCA"/>
    <property type="match status" value="1"/>
</dbReference>
<evidence type="ECO:0000256" key="5">
    <source>
        <dbReference type="ARBA" id="ARBA00022692"/>
    </source>
</evidence>
<feature type="transmembrane region" description="Helical" evidence="8">
    <location>
        <begin position="172"/>
        <end position="189"/>
    </location>
</feature>
<organism evidence="9 10">
    <name type="scientific">Pilimelia anulata</name>
    <dbReference type="NCBI Taxonomy" id="53371"/>
    <lineage>
        <taxon>Bacteria</taxon>
        <taxon>Bacillati</taxon>
        <taxon>Actinomycetota</taxon>
        <taxon>Actinomycetes</taxon>
        <taxon>Micromonosporales</taxon>
        <taxon>Micromonosporaceae</taxon>
        <taxon>Pilimelia</taxon>
    </lineage>
</organism>
<feature type="transmembrane region" description="Helical" evidence="8">
    <location>
        <begin position="73"/>
        <end position="90"/>
    </location>
</feature>
<evidence type="ECO:0000256" key="7">
    <source>
        <dbReference type="ARBA" id="ARBA00023136"/>
    </source>
</evidence>
<keyword evidence="7 8" id="KW-0472">Membrane</keyword>
<dbReference type="InterPro" id="IPR052017">
    <property type="entry name" value="TSUP"/>
</dbReference>
<dbReference type="Proteomes" id="UP000649739">
    <property type="component" value="Unassembled WGS sequence"/>
</dbReference>
<feature type="transmembrane region" description="Helical" evidence="8">
    <location>
        <begin position="222"/>
        <end position="240"/>
    </location>
</feature>
<evidence type="ECO:0000313" key="9">
    <source>
        <dbReference type="EMBL" id="GGJ84385.1"/>
    </source>
</evidence>
<dbReference type="RefSeq" id="WP_189169077.1">
    <property type="nucleotide sequence ID" value="NZ_BMQB01000002.1"/>
</dbReference>
<keyword evidence="4 8" id="KW-1003">Cell membrane</keyword>
<sequence length="245" mass="24691">MEWVVMAVAALAAGAINAVAGGGGLVLFPTMIALGSPPITANVTNSVALFPGYLPAIASGRAELVGQTHLRRLVPTVVAGTLAGCALLLLTPAAAFALAAPILVLAATAAIALQDRLRALSTRTPHPAAAHVALFLTAVYGGYFGAAVGLLLIAVLALTTVESLHRINVGKAVFQAVIAAVTVVVFAVFGPVNWVHVAVLAPAGTLGGYLGARVARVLPVRVLRVAIVIFGTVAGLALLVDRIGR</sequence>
<dbReference type="PANTHER" id="PTHR30269:SF0">
    <property type="entry name" value="MEMBRANE TRANSPORTER PROTEIN YFCA-RELATED"/>
    <property type="match status" value="1"/>
</dbReference>
<comment type="caution">
    <text evidence="9">The sequence shown here is derived from an EMBL/GenBank/DDBJ whole genome shotgun (WGS) entry which is preliminary data.</text>
</comment>
<evidence type="ECO:0000256" key="8">
    <source>
        <dbReference type="RuleBase" id="RU363041"/>
    </source>
</evidence>
<keyword evidence="5 8" id="KW-0812">Transmembrane</keyword>
<accession>A0A8J3FBJ3</accession>
<dbReference type="InterPro" id="IPR002781">
    <property type="entry name" value="TM_pro_TauE-like"/>
</dbReference>
<dbReference type="AlphaFoldDB" id="A0A8J3FBJ3"/>
<feature type="transmembrane region" description="Helical" evidence="8">
    <location>
        <begin position="95"/>
        <end position="113"/>
    </location>
</feature>
<comment type="subcellular location">
    <subcellularLocation>
        <location evidence="1 8">Cell membrane</location>
        <topology evidence="1 8">Multi-pass membrane protein</topology>
    </subcellularLocation>
</comment>
<evidence type="ECO:0000256" key="6">
    <source>
        <dbReference type="ARBA" id="ARBA00022989"/>
    </source>
</evidence>
<proteinExistence type="inferred from homology"/>
<keyword evidence="10" id="KW-1185">Reference proteome</keyword>
<evidence type="ECO:0000313" key="10">
    <source>
        <dbReference type="Proteomes" id="UP000649739"/>
    </source>
</evidence>
<evidence type="ECO:0000256" key="1">
    <source>
        <dbReference type="ARBA" id="ARBA00004651"/>
    </source>
</evidence>
<dbReference type="EMBL" id="BMQB01000002">
    <property type="protein sequence ID" value="GGJ84385.1"/>
    <property type="molecule type" value="Genomic_DNA"/>
</dbReference>